<proteinExistence type="predicted"/>
<dbReference type="CDD" id="cd01948">
    <property type="entry name" value="EAL"/>
    <property type="match status" value="1"/>
</dbReference>
<dbReference type="PROSITE" id="PS50113">
    <property type="entry name" value="PAC"/>
    <property type="match status" value="1"/>
</dbReference>
<dbReference type="Pfam" id="PF07695">
    <property type="entry name" value="7TMR-DISM_7TM"/>
    <property type="match status" value="1"/>
</dbReference>
<dbReference type="RefSeq" id="WP_092795840.1">
    <property type="nucleotide sequence ID" value="NZ_FNXF01000016.1"/>
</dbReference>
<feature type="transmembrane region" description="Helical" evidence="1">
    <location>
        <begin position="188"/>
        <end position="207"/>
    </location>
</feature>
<dbReference type="InterPro" id="IPR035965">
    <property type="entry name" value="PAS-like_dom_sf"/>
</dbReference>
<feature type="domain" description="EAL" evidence="5">
    <location>
        <begin position="705"/>
        <end position="954"/>
    </location>
</feature>
<dbReference type="InterPro" id="IPR000160">
    <property type="entry name" value="GGDEF_dom"/>
</dbReference>
<feature type="transmembrane region" description="Helical" evidence="1">
    <location>
        <begin position="340"/>
        <end position="363"/>
    </location>
</feature>
<dbReference type="Gene3D" id="3.20.20.450">
    <property type="entry name" value="EAL domain"/>
    <property type="match status" value="1"/>
</dbReference>
<dbReference type="Gene3D" id="3.30.450.20">
    <property type="entry name" value="PAS domain"/>
    <property type="match status" value="1"/>
</dbReference>
<evidence type="ECO:0000313" key="7">
    <source>
        <dbReference type="EMBL" id="SEI07618.1"/>
    </source>
</evidence>
<dbReference type="InterPro" id="IPR043128">
    <property type="entry name" value="Rev_trsase/Diguanyl_cyclase"/>
</dbReference>
<feature type="domain" description="PAC" evidence="4">
    <location>
        <begin position="479"/>
        <end position="531"/>
    </location>
</feature>
<organism evidence="7 8">
    <name type="scientific">Rheinheimera pacifica</name>
    <dbReference type="NCBI Taxonomy" id="173990"/>
    <lineage>
        <taxon>Bacteria</taxon>
        <taxon>Pseudomonadati</taxon>
        <taxon>Pseudomonadota</taxon>
        <taxon>Gammaproteobacteria</taxon>
        <taxon>Chromatiales</taxon>
        <taxon>Chromatiaceae</taxon>
        <taxon>Rheinheimera</taxon>
    </lineage>
</organism>
<dbReference type="Pfam" id="PF07696">
    <property type="entry name" value="7TMR-DISMED2"/>
    <property type="match status" value="1"/>
</dbReference>
<dbReference type="Gene3D" id="2.60.40.2380">
    <property type="match status" value="1"/>
</dbReference>
<dbReference type="AlphaFoldDB" id="A0A1H6N7P7"/>
<feature type="transmembrane region" description="Helical" evidence="1">
    <location>
        <begin position="309"/>
        <end position="328"/>
    </location>
</feature>
<dbReference type="SUPFAM" id="SSF55785">
    <property type="entry name" value="PYP-like sensor domain (PAS domain)"/>
    <property type="match status" value="1"/>
</dbReference>
<protein>
    <submittedName>
        <fullName evidence="7">PAS domain S-box-containing protein/diguanylate cyclase (GGDEF) domain-containing protein</fullName>
    </submittedName>
</protein>
<dbReference type="SMART" id="SM00052">
    <property type="entry name" value="EAL"/>
    <property type="match status" value="1"/>
</dbReference>
<dbReference type="SMART" id="SM00086">
    <property type="entry name" value="PAC"/>
    <property type="match status" value="1"/>
</dbReference>
<dbReference type="SUPFAM" id="SSF55073">
    <property type="entry name" value="Nucleotide cyclase"/>
    <property type="match status" value="1"/>
</dbReference>
<feature type="domain" description="GGDEF" evidence="6">
    <location>
        <begin position="561"/>
        <end position="694"/>
    </location>
</feature>
<keyword evidence="2" id="KW-0732">Signal</keyword>
<keyword evidence="8" id="KW-1185">Reference proteome</keyword>
<dbReference type="InterPro" id="IPR011622">
    <property type="entry name" value="7TMR_DISM_rcpt_extracell_dom2"/>
</dbReference>
<accession>A0A1H6N7P7</accession>
<evidence type="ECO:0000259" key="5">
    <source>
        <dbReference type="PROSITE" id="PS50883"/>
    </source>
</evidence>
<keyword evidence="1" id="KW-0472">Membrane</keyword>
<evidence type="ECO:0000259" key="4">
    <source>
        <dbReference type="PROSITE" id="PS50113"/>
    </source>
</evidence>
<dbReference type="STRING" id="173990.SAMN05660691_03375"/>
<feature type="transmembrane region" description="Helical" evidence="1">
    <location>
        <begin position="253"/>
        <end position="273"/>
    </location>
</feature>
<evidence type="ECO:0000256" key="2">
    <source>
        <dbReference type="SAM" id="SignalP"/>
    </source>
</evidence>
<feature type="signal peptide" evidence="2">
    <location>
        <begin position="1"/>
        <end position="21"/>
    </location>
</feature>
<dbReference type="PANTHER" id="PTHR33121">
    <property type="entry name" value="CYCLIC DI-GMP PHOSPHODIESTERASE PDEF"/>
    <property type="match status" value="1"/>
</dbReference>
<dbReference type="Proteomes" id="UP000199371">
    <property type="component" value="Unassembled WGS sequence"/>
</dbReference>
<evidence type="ECO:0000313" key="8">
    <source>
        <dbReference type="Proteomes" id="UP000199371"/>
    </source>
</evidence>
<reference evidence="8" key="1">
    <citation type="submission" date="2016-10" db="EMBL/GenBank/DDBJ databases">
        <authorList>
            <person name="Varghese N."/>
            <person name="Submissions S."/>
        </authorList>
    </citation>
    <scope>NUCLEOTIDE SEQUENCE [LARGE SCALE GENOMIC DNA]</scope>
    <source>
        <strain evidence="8">DSM 17616</strain>
    </source>
</reference>
<dbReference type="InterPro" id="IPR035919">
    <property type="entry name" value="EAL_sf"/>
</dbReference>
<feature type="transmembrane region" description="Helical" evidence="1">
    <location>
        <begin position="285"/>
        <end position="303"/>
    </location>
</feature>
<evidence type="ECO:0000256" key="1">
    <source>
        <dbReference type="SAM" id="Phobius"/>
    </source>
</evidence>
<sequence>MRTGTYCLLLLIWLFTLPAHAFHAEVNMLHSPLPEQQRLQQVYFQVTPSQLGLDDILADPEKQHAFSLLAPSQQVLFAEHQVVWLFARLQNNSHLKRQVVLEYDFPMADKIEIYQRNRQTQDVRLLSRSGNDYPYTERALPYRSYAVSLNLAAHEQTDIFIRVQDAALVPSDLLLWRYNSFIAYSQKAAILDGLLQGVLLLLAFYNLVQFFRLKAKNYLYYSAFFVSFALVIAVLNGMAFAMLWPGHPEVNQAILYISVGTALLCLNLFIHHALQHLYTPLWRRLSHASSFAAMLLLFSPLYASGQLRLLLLFLALGWVLGSNIILAVRFTLAGQPQARAFVWACVFTLCSALLLTLSQAGYLNTGFDWLYLLQLLMLFSLALTSFGLQKIPRQSDANSLSISQLQQYHDIFHNAVEGMFTTTLDGKLLNANTALLNILGYNTLDELKQAVSGSGMARFYADPAERQMLVRQLELGNNKSFEIQGLRADHSRFWALMSARLARSVNDRDAFVHGSVIDITEQKLAHEQLAYLANHDSLTALYNRFYFEQQLQALCQQGGATAGCMLYIDIDQFKLINNNCSHSAGNALLKQLSEVFKRTLGHNGPLARLDSDEFGVLLTGKNANEAFALAYRLLDAVKEFRFIWQDSIYPISVSIGIAEISGNNIVADDVIKQADAACSIAKDKGRNRIQLFDSNDLETQRHQAEMQWVAQLRDAITQDRFVLYQQPIQALKQQSSGLHYEVLLRLHGEDNTLIGPGSFLSSAERFGLMPQIDLWVIRHYFRWLQQNPQHLQQLELCCINLSGSSLVDSGFKEQVQQLFTDYQIPYQRICFEITESVAIVNLQNTLSFIQFFRGQGCLFALDDFGSGFSSYSYLKHFPADFIKIDGHFVRDLLDDQYDKAIVKSIHEVAKAVGMRTIAEYVETEAVRDALQLLGVDYVQGYAIARPMPLLALSV</sequence>
<name>A0A1H6N7P7_9GAMM</name>
<keyword evidence="1" id="KW-1133">Transmembrane helix</keyword>
<dbReference type="PROSITE" id="PS50887">
    <property type="entry name" value="GGDEF"/>
    <property type="match status" value="1"/>
</dbReference>
<dbReference type="Gene3D" id="3.30.70.270">
    <property type="match status" value="1"/>
</dbReference>
<dbReference type="Pfam" id="PF00563">
    <property type="entry name" value="EAL"/>
    <property type="match status" value="1"/>
</dbReference>
<dbReference type="SUPFAM" id="SSF141868">
    <property type="entry name" value="EAL domain-like"/>
    <property type="match status" value="1"/>
</dbReference>
<dbReference type="PANTHER" id="PTHR33121:SF23">
    <property type="entry name" value="CYCLIC DI-GMP PHOSPHODIESTERASE PDEB"/>
    <property type="match status" value="1"/>
</dbReference>
<keyword evidence="1" id="KW-0812">Transmembrane</keyword>
<gene>
    <name evidence="7" type="ORF">SAMN05660691_03375</name>
</gene>
<dbReference type="PROSITE" id="PS50883">
    <property type="entry name" value="EAL"/>
    <property type="match status" value="1"/>
</dbReference>
<dbReference type="InterPro" id="IPR000700">
    <property type="entry name" value="PAS-assoc_C"/>
</dbReference>
<dbReference type="OrthoDB" id="9787514at2"/>
<feature type="chain" id="PRO_5011570605" evidence="2">
    <location>
        <begin position="22"/>
        <end position="954"/>
    </location>
</feature>
<dbReference type="InterPro" id="IPR029787">
    <property type="entry name" value="Nucleotide_cyclase"/>
</dbReference>
<dbReference type="InterPro" id="IPR001633">
    <property type="entry name" value="EAL_dom"/>
</dbReference>
<dbReference type="InterPro" id="IPR011623">
    <property type="entry name" value="7TMR_DISM_rcpt_extracell_dom1"/>
</dbReference>
<dbReference type="Pfam" id="PF00990">
    <property type="entry name" value="GGDEF"/>
    <property type="match status" value="1"/>
</dbReference>
<dbReference type="Pfam" id="PF13426">
    <property type="entry name" value="PAS_9"/>
    <property type="match status" value="1"/>
</dbReference>
<dbReference type="CDD" id="cd00130">
    <property type="entry name" value="PAS"/>
    <property type="match status" value="1"/>
</dbReference>
<feature type="transmembrane region" description="Helical" evidence="1">
    <location>
        <begin position="219"/>
        <end position="241"/>
    </location>
</feature>
<evidence type="ECO:0000259" key="6">
    <source>
        <dbReference type="PROSITE" id="PS50887"/>
    </source>
</evidence>
<dbReference type="NCBIfam" id="TIGR00254">
    <property type="entry name" value="GGDEF"/>
    <property type="match status" value="1"/>
</dbReference>
<evidence type="ECO:0000259" key="3">
    <source>
        <dbReference type="PROSITE" id="PS50112"/>
    </source>
</evidence>
<dbReference type="InterPro" id="IPR001610">
    <property type="entry name" value="PAC"/>
</dbReference>
<feature type="domain" description="PAS" evidence="3">
    <location>
        <begin position="404"/>
        <end position="480"/>
    </location>
</feature>
<dbReference type="InterPro" id="IPR050706">
    <property type="entry name" value="Cyclic-di-GMP_PDE-like"/>
</dbReference>
<dbReference type="SMART" id="SM00267">
    <property type="entry name" value="GGDEF"/>
    <property type="match status" value="1"/>
</dbReference>
<dbReference type="EMBL" id="FNXF01000016">
    <property type="protein sequence ID" value="SEI07618.1"/>
    <property type="molecule type" value="Genomic_DNA"/>
</dbReference>
<dbReference type="PROSITE" id="PS50112">
    <property type="entry name" value="PAS"/>
    <property type="match status" value="1"/>
</dbReference>
<dbReference type="GO" id="GO:0071111">
    <property type="term" value="F:cyclic-guanylate-specific phosphodiesterase activity"/>
    <property type="evidence" value="ECO:0007669"/>
    <property type="project" value="InterPro"/>
</dbReference>
<dbReference type="InterPro" id="IPR000014">
    <property type="entry name" value="PAS"/>
</dbReference>
<dbReference type="NCBIfam" id="TIGR00229">
    <property type="entry name" value="sensory_box"/>
    <property type="match status" value="1"/>
</dbReference>
<dbReference type="CDD" id="cd01949">
    <property type="entry name" value="GGDEF"/>
    <property type="match status" value="1"/>
</dbReference>